<keyword evidence="1" id="KW-0732">Signal</keyword>
<comment type="caution">
    <text evidence="2">The sequence shown here is derived from an EMBL/GenBank/DDBJ whole genome shotgun (WGS) entry which is preliminary data.</text>
</comment>
<dbReference type="EMBL" id="QKLU01000002">
    <property type="protein sequence ID" value="PYF75784.1"/>
    <property type="molecule type" value="Genomic_DNA"/>
</dbReference>
<accession>A0A318UH93</accession>
<dbReference type="OrthoDB" id="787262at2"/>
<dbReference type="RefSeq" id="WP_110828285.1">
    <property type="nucleotide sequence ID" value="NZ_QKLU01000002.1"/>
</dbReference>
<dbReference type="Proteomes" id="UP000248198">
    <property type="component" value="Unassembled WGS sequence"/>
</dbReference>
<sequence>MIKINQICCILSVIFALSGCNNGSADQQTKRQVKPRLSFSAVKGIKYHEVKRRFSNGLSFDSIGFQQEPSWIIQFVSNDSILAYSPEKKRMLGFHLHYDHGDVYNFAKEWFRIKSSSTDSIIMQRLQVNKKEIANDIRSDVNLTFYSENYIKDHLKSSPAELQKPTKHDTAFIKGLAERANKYPFQRDSVFAARQPVELRPNSDLVSVEKLSSVDVLGGKTQAYDYLYPSFRIVLKKAYKDFGYTFTVLVDEKGKMSLGTFSGEIPEFHEVRKKVLQGIISVYLQNLLKIKPGTTLGIAHASEITVTVKGIK</sequence>
<evidence type="ECO:0000313" key="2">
    <source>
        <dbReference type="EMBL" id="PYF75784.1"/>
    </source>
</evidence>
<name>A0A318UH93_9SPHI</name>
<proteinExistence type="predicted"/>
<organism evidence="2 3">
    <name type="scientific">Pedobacter nutrimenti</name>
    <dbReference type="NCBI Taxonomy" id="1241337"/>
    <lineage>
        <taxon>Bacteria</taxon>
        <taxon>Pseudomonadati</taxon>
        <taxon>Bacteroidota</taxon>
        <taxon>Sphingobacteriia</taxon>
        <taxon>Sphingobacteriales</taxon>
        <taxon>Sphingobacteriaceae</taxon>
        <taxon>Pedobacter</taxon>
    </lineage>
</organism>
<reference evidence="2 3" key="1">
    <citation type="submission" date="2018-06" db="EMBL/GenBank/DDBJ databases">
        <title>Genomic Encyclopedia of Archaeal and Bacterial Type Strains, Phase II (KMG-II): from individual species to whole genera.</title>
        <authorList>
            <person name="Goeker M."/>
        </authorList>
    </citation>
    <scope>NUCLEOTIDE SEQUENCE [LARGE SCALE GENOMIC DNA]</scope>
    <source>
        <strain evidence="2 3">DSM 27372</strain>
    </source>
</reference>
<keyword evidence="3" id="KW-1185">Reference proteome</keyword>
<evidence type="ECO:0000313" key="3">
    <source>
        <dbReference type="Proteomes" id="UP000248198"/>
    </source>
</evidence>
<dbReference type="PROSITE" id="PS51257">
    <property type="entry name" value="PROKAR_LIPOPROTEIN"/>
    <property type="match status" value="1"/>
</dbReference>
<evidence type="ECO:0000256" key="1">
    <source>
        <dbReference type="SAM" id="SignalP"/>
    </source>
</evidence>
<feature type="chain" id="PRO_5016339035" evidence="1">
    <location>
        <begin position="26"/>
        <end position="312"/>
    </location>
</feature>
<dbReference type="AlphaFoldDB" id="A0A318UH93"/>
<protein>
    <submittedName>
        <fullName evidence="2">Uncharacterized protein</fullName>
    </submittedName>
</protein>
<gene>
    <name evidence="2" type="ORF">B0O44_102338</name>
</gene>
<feature type="signal peptide" evidence="1">
    <location>
        <begin position="1"/>
        <end position="25"/>
    </location>
</feature>